<reference evidence="2" key="1">
    <citation type="submission" date="2021-04" db="EMBL/GenBank/DDBJ databases">
        <authorList>
            <consortium name="Wellcome Sanger Institute Data Sharing"/>
        </authorList>
    </citation>
    <scope>NUCLEOTIDE SEQUENCE [LARGE SCALE GENOMIC DNA]</scope>
</reference>
<keyword evidence="3" id="KW-1185">Reference proteome</keyword>
<dbReference type="Proteomes" id="UP000472265">
    <property type="component" value="Chromosome 23"/>
</dbReference>
<keyword evidence="1" id="KW-1133">Transmembrane helix</keyword>
<evidence type="ECO:0000256" key="1">
    <source>
        <dbReference type="SAM" id="Phobius"/>
    </source>
</evidence>
<proteinExistence type="predicted"/>
<dbReference type="InParanoid" id="A0A671X3H4"/>
<organism evidence="2 3">
    <name type="scientific">Sparus aurata</name>
    <name type="common">Gilthead sea bream</name>
    <dbReference type="NCBI Taxonomy" id="8175"/>
    <lineage>
        <taxon>Eukaryota</taxon>
        <taxon>Metazoa</taxon>
        <taxon>Chordata</taxon>
        <taxon>Craniata</taxon>
        <taxon>Vertebrata</taxon>
        <taxon>Euteleostomi</taxon>
        <taxon>Actinopterygii</taxon>
        <taxon>Neopterygii</taxon>
        <taxon>Teleostei</taxon>
        <taxon>Neoteleostei</taxon>
        <taxon>Acanthomorphata</taxon>
        <taxon>Eupercaria</taxon>
        <taxon>Spariformes</taxon>
        <taxon>Sparidae</taxon>
        <taxon>Sparus</taxon>
    </lineage>
</organism>
<feature type="transmembrane region" description="Helical" evidence="1">
    <location>
        <begin position="92"/>
        <end position="120"/>
    </location>
</feature>
<dbReference type="AlphaFoldDB" id="A0A671X3H4"/>
<dbReference type="Ensembl" id="ENSSAUT00010047152.1">
    <property type="protein sequence ID" value="ENSSAUP00010044841.1"/>
    <property type="gene ID" value="ENSSAUG00010018746.1"/>
</dbReference>
<evidence type="ECO:0000313" key="2">
    <source>
        <dbReference type="Ensembl" id="ENSSAUP00010044841.1"/>
    </source>
</evidence>
<dbReference type="GeneTree" id="ENSGT01070000253855"/>
<protein>
    <submittedName>
        <fullName evidence="2">Uncharacterized protein</fullName>
    </submittedName>
</protein>
<reference evidence="2" key="2">
    <citation type="submission" date="2025-08" db="UniProtKB">
        <authorList>
            <consortium name="Ensembl"/>
        </authorList>
    </citation>
    <scope>IDENTIFICATION</scope>
</reference>
<name>A0A671X3H4_SPAAU</name>
<dbReference type="OMA" id="TQTTMGF"/>
<keyword evidence="1" id="KW-0472">Membrane</keyword>
<evidence type="ECO:0000313" key="3">
    <source>
        <dbReference type="Proteomes" id="UP000472265"/>
    </source>
</evidence>
<keyword evidence="1" id="KW-0812">Transmembrane</keyword>
<accession>A0A671X3H4</accession>
<sequence length="265" mass="28016">MPGTNTGHLTQTTMGFAGKLLCVPTNSELTLVSVTLCDTNDVDHLVLSEDCADGHGLLQLLAGPVNLVRDGAAVQLHLHQVRLLLPHGMEGILICIGLLLHGCKVLLQLLLALIILPFLAVFSEGLLLGLVPEILVEATLALITDVLGKDGLEGTQAAGGVDVTHNADHHHGRSLHNGHGLNHFLLVHLSRSVDLTDDVGHASLVAQEGSQVHGLARVILREALGLTTVTTTPLAGQEAQGSVAGRRKLTVGLWRGKEPVSWFIH</sequence>
<reference evidence="2" key="3">
    <citation type="submission" date="2025-09" db="UniProtKB">
        <authorList>
            <consortium name="Ensembl"/>
        </authorList>
    </citation>
    <scope>IDENTIFICATION</scope>
</reference>